<dbReference type="InterPro" id="IPR011089">
    <property type="entry name" value="GmrSD_C"/>
</dbReference>
<accession>J7T6V0</accession>
<dbReference type="Pfam" id="PF07510">
    <property type="entry name" value="GmrSD_C"/>
    <property type="match status" value="1"/>
</dbReference>
<feature type="domain" description="GmrSD restriction endonucleases C-terminal" evidence="1">
    <location>
        <begin position="50"/>
        <end position="170"/>
    </location>
</feature>
<sequence length="558" mass="66916">MDKLLDSFETVFGNGFLKYFKEQEKKHHYFKLNDYKKVIQKFVEDEQRERVNYYSGTHVHFTRFLLVSIEKFKNNGRAIDFTELDHKGKLIWQLEHVIPQSNFEKKDSDKNKLGNLTLLHRDTNVKISDETFVEKKRVLLDKDESKFYINEVFRRDKFLKSDIEQRTIDLQLELKDIFENYFDEYCEKVLSLESKSVGRVSISSDVINGKSRKQSNVMNESVIYIKNLMKNFNESIGANVSTISQSLKKLIQDNVKDISKPFEKIASIQPNYSNILEVLSKQFSKLQTLYNFKNIGNFLKNIDFDDYRRQLDEQRKRKIAKCLHFDIYPPILFLDELASMEKVTEQSEADYYLFEHLKYWEEQRGRCIYDFIPKSLRTYKEVAQLEYLESLKMYKMMVIFCLERIEFLLSQIQIQEQKIHFSELKTSQKSFRNFVNASNNDDFLNELVSQITFLSEYHEKGYIEVNLFKKFKEIESVYSEDNLPLNRNIFMHGLVDERYVSFLLVQKAIMAYAFFEELYRLKTTNKKNLRTKLFKRMGISRKKKTRFSFKKEEGYIYE</sequence>
<dbReference type="AlphaFoldDB" id="J7T6V0"/>
<proteinExistence type="predicted"/>
<dbReference type="PATRIC" id="fig|1200793.3.peg.725"/>
<protein>
    <recommendedName>
        <fullName evidence="1">GmrSD restriction endonucleases C-terminal domain-containing protein</fullName>
    </recommendedName>
</protein>
<keyword evidence="3" id="KW-1185">Reference proteome</keyword>
<reference evidence="2 3" key="1">
    <citation type="journal article" date="2012" name="J. Bacteriol.">
        <title>Genome Sequence of the Lantibiotic Bacteriocin Producer Streptococcus salivarius Strain K12.</title>
        <authorList>
            <person name="Barretto C."/>
            <person name="Alvarez-Martin P."/>
            <person name="Foata F."/>
            <person name="Renault P."/>
            <person name="Berger B."/>
        </authorList>
    </citation>
    <scope>NUCLEOTIDE SEQUENCE [LARGE SCALE GENOMIC DNA]</scope>
    <source>
        <strain evidence="2 3">K12</strain>
    </source>
</reference>
<evidence type="ECO:0000313" key="2">
    <source>
        <dbReference type="EMBL" id="EJO16840.1"/>
    </source>
</evidence>
<gene>
    <name evidence="2" type="ORF">RSSL_01441</name>
</gene>
<organism evidence="2 3">
    <name type="scientific">Streptococcus salivarius K12</name>
    <dbReference type="NCBI Taxonomy" id="1200793"/>
    <lineage>
        <taxon>Bacteria</taxon>
        <taxon>Bacillati</taxon>
        <taxon>Bacillota</taxon>
        <taxon>Bacilli</taxon>
        <taxon>Lactobacillales</taxon>
        <taxon>Streptococcaceae</taxon>
        <taxon>Streptococcus</taxon>
    </lineage>
</organism>
<evidence type="ECO:0000313" key="3">
    <source>
        <dbReference type="Proteomes" id="UP000006983"/>
    </source>
</evidence>
<comment type="caution">
    <text evidence="2">The sequence shown here is derived from an EMBL/GenBank/DDBJ whole genome shotgun (WGS) entry which is preliminary data.</text>
</comment>
<dbReference type="Proteomes" id="UP000006983">
    <property type="component" value="Unassembled WGS sequence"/>
</dbReference>
<dbReference type="RefSeq" id="WP_002890614.1">
    <property type="nucleotide sequence ID" value="NZ_ALIF01000001.1"/>
</dbReference>
<name>J7T6V0_STRSL</name>
<evidence type="ECO:0000259" key="1">
    <source>
        <dbReference type="Pfam" id="PF07510"/>
    </source>
</evidence>
<dbReference type="EMBL" id="ALIF01000001">
    <property type="protein sequence ID" value="EJO16840.1"/>
    <property type="molecule type" value="Genomic_DNA"/>
</dbReference>